<protein>
    <submittedName>
        <fullName evidence="1">Type II toxin-antitoxin system RelE/ParE family toxin</fullName>
    </submittedName>
</protein>
<comment type="caution">
    <text evidence="1">The sequence shown here is derived from an EMBL/GenBank/DDBJ whole genome shotgun (WGS) entry which is preliminary data.</text>
</comment>
<dbReference type="Pfam" id="PF05016">
    <property type="entry name" value="ParE_toxin"/>
    <property type="match status" value="1"/>
</dbReference>
<accession>A0ABS6MAR2</accession>
<dbReference type="NCBIfam" id="TIGR02385">
    <property type="entry name" value="RelE_StbE"/>
    <property type="match status" value="1"/>
</dbReference>
<dbReference type="EMBL" id="JAHQZT010000008">
    <property type="protein sequence ID" value="MBV0933374.1"/>
    <property type="molecule type" value="Genomic_DNA"/>
</dbReference>
<keyword evidence="2" id="KW-1185">Reference proteome</keyword>
<evidence type="ECO:0000313" key="1">
    <source>
        <dbReference type="EMBL" id="MBV0933374.1"/>
    </source>
</evidence>
<name>A0ABS6MAR2_9GAMM</name>
<sequence length="96" mass="11049">MKLVWTRLARFDRQQIREHVANENPAAALALDELVSEKAARLVDHPELGRIGRVPGTRELVVHTHYLLVYDLRGDNVRILRLLHAKRQWPPTSRAG</sequence>
<evidence type="ECO:0000313" key="2">
    <source>
        <dbReference type="Proteomes" id="UP000755551"/>
    </source>
</evidence>
<dbReference type="Proteomes" id="UP000755551">
    <property type="component" value="Unassembled WGS sequence"/>
</dbReference>
<proteinExistence type="predicted"/>
<organism evidence="1 2">
    <name type="scientific">Marinobacterium weihaiense</name>
    <dbReference type="NCBI Taxonomy" id="2851016"/>
    <lineage>
        <taxon>Bacteria</taxon>
        <taxon>Pseudomonadati</taxon>
        <taxon>Pseudomonadota</taxon>
        <taxon>Gammaproteobacteria</taxon>
        <taxon>Oceanospirillales</taxon>
        <taxon>Oceanospirillaceae</taxon>
        <taxon>Marinobacterium</taxon>
    </lineage>
</organism>
<reference evidence="1 2" key="1">
    <citation type="submission" date="2021-06" db="EMBL/GenBank/DDBJ databases">
        <title>Bacterium isolated from marine sediment.</title>
        <authorList>
            <person name="Zhu K.-L."/>
            <person name="Du Z.-J."/>
            <person name="Liang Q.-Y."/>
        </authorList>
    </citation>
    <scope>NUCLEOTIDE SEQUENCE [LARGE SCALE GENOMIC DNA]</scope>
    <source>
        <strain evidence="1 2">A346</strain>
    </source>
</reference>
<dbReference type="InterPro" id="IPR007712">
    <property type="entry name" value="RelE/ParE_toxin"/>
</dbReference>
<dbReference type="RefSeq" id="WP_217334790.1">
    <property type="nucleotide sequence ID" value="NZ_JAHQZT010000008.1"/>
</dbReference>
<gene>
    <name evidence="1" type="ORF">KTN04_08485</name>
</gene>
<dbReference type="InterPro" id="IPR051803">
    <property type="entry name" value="TA_system_RelE-like_toxin"/>
</dbReference>
<dbReference type="PANTHER" id="PTHR33755">
    <property type="entry name" value="TOXIN PARE1-RELATED"/>
    <property type="match status" value="1"/>
</dbReference>